<evidence type="ECO:0000313" key="11">
    <source>
        <dbReference type="Proteomes" id="UP000051888"/>
    </source>
</evidence>
<feature type="domain" description="7,8-dihydro-6-hydroxymethylpterin-pyrophosphokinase" evidence="9">
    <location>
        <begin position="89"/>
        <end position="100"/>
    </location>
</feature>
<dbReference type="AlphaFoldDB" id="A0A0Q3WTB3"/>
<dbReference type="Pfam" id="PF01288">
    <property type="entry name" value="HPPK"/>
    <property type="match status" value="1"/>
</dbReference>
<evidence type="ECO:0000256" key="5">
    <source>
        <dbReference type="ARBA" id="ARBA00022741"/>
    </source>
</evidence>
<dbReference type="GO" id="GO:0046656">
    <property type="term" value="P:folic acid biosynthetic process"/>
    <property type="evidence" value="ECO:0007669"/>
    <property type="project" value="UniProtKB-KW"/>
</dbReference>
<dbReference type="NCBIfam" id="TIGR01498">
    <property type="entry name" value="folK"/>
    <property type="match status" value="1"/>
</dbReference>
<organism evidence="10 11">
    <name type="scientific">Heyndrickxia shackletonii</name>
    <dbReference type="NCBI Taxonomy" id="157838"/>
    <lineage>
        <taxon>Bacteria</taxon>
        <taxon>Bacillati</taxon>
        <taxon>Bacillota</taxon>
        <taxon>Bacilli</taxon>
        <taxon>Bacillales</taxon>
        <taxon>Bacillaceae</taxon>
        <taxon>Heyndrickxia</taxon>
    </lineage>
</organism>
<keyword evidence="11" id="KW-1185">Reference proteome</keyword>
<dbReference type="GO" id="GO:0005524">
    <property type="term" value="F:ATP binding"/>
    <property type="evidence" value="ECO:0007669"/>
    <property type="project" value="UniProtKB-KW"/>
</dbReference>
<comment type="catalytic activity">
    <reaction evidence="1">
        <text>6-hydroxymethyl-7,8-dihydropterin + ATP = (7,8-dihydropterin-6-yl)methyl diphosphate + AMP + H(+)</text>
        <dbReference type="Rhea" id="RHEA:11412"/>
        <dbReference type="ChEBI" id="CHEBI:15378"/>
        <dbReference type="ChEBI" id="CHEBI:30616"/>
        <dbReference type="ChEBI" id="CHEBI:44841"/>
        <dbReference type="ChEBI" id="CHEBI:72950"/>
        <dbReference type="ChEBI" id="CHEBI:456215"/>
        <dbReference type="EC" id="2.7.6.3"/>
    </reaction>
</comment>
<dbReference type="InterPro" id="IPR000550">
    <property type="entry name" value="Hppk"/>
</dbReference>
<sequence length="175" mass="19996">MTNIVYLSLGSNLGNREGFLKDAITQLVNYPEIEFINTSSIYETEPVGYSDQGNFLNMVVKLKTSFSAEQLLEICLHTEKELGRIRDIRWGPRTVDLDILLFNNENIKSEKLIIPHPRMHERAFVLVPLMEIDPDVQLPTLKAPLNEVLNGIPDKEGVRLWKQINGEDAFALFEN</sequence>
<dbReference type="PATRIC" id="fig|157838.3.peg.4555"/>
<protein>
    <recommendedName>
        <fullName evidence="3">2-amino-4-hydroxy-6-hydroxymethyldihydropteridine diphosphokinase</fullName>
        <ecNumber evidence="3">2.7.6.3</ecNumber>
    </recommendedName>
</protein>
<dbReference type="GO" id="GO:0016301">
    <property type="term" value="F:kinase activity"/>
    <property type="evidence" value="ECO:0007669"/>
    <property type="project" value="UniProtKB-KW"/>
</dbReference>
<keyword evidence="6 10" id="KW-0418">Kinase</keyword>
<dbReference type="Proteomes" id="UP000051888">
    <property type="component" value="Unassembled WGS sequence"/>
</dbReference>
<evidence type="ECO:0000256" key="6">
    <source>
        <dbReference type="ARBA" id="ARBA00022777"/>
    </source>
</evidence>
<reference evidence="10 11" key="1">
    <citation type="submission" date="2015-09" db="EMBL/GenBank/DDBJ databases">
        <title>Genome sequencing project for genomic taxonomy and phylogenomics of Bacillus-like bacteria.</title>
        <authorList>
            <person name="Liu B."/>
            <person name="Wang J."/>
            <person name="Zhu Y."/>
            <person name="Liu G."/>
            <person name="Chen Q."/>
            <person name="Chen Z."/>
            <person name="Lan J."/>
            <person name="Che J."/>
            <person name="Ge C."/>
            <person name="Shi H."/>
            <person name="Pan Z."/>
            <person name="Liu X."/>
        </authorList>
    </citation>
    <scope>NUCLEOTIDE SEQUENCE [LARGE SCALE GENOMIC DNA]</scope>
    <source>
        <strain evidence="10 11">LMG 18435</strain>
    </source>
</reference>
<dbReference type="GO" id="GO:0003848">
    <property type="term" value="F:2-amino-4-hydroxy-6-hydroxymethyldihydropteridine diphosphokinase activity"/>
    <property type="evidence" value="ECO:0007669"/>
    <property type="project" value="UniProtKB-EC"/>
</dbReference>
<keyword evidence="4" id="KW-0808">Transferase</keyword>
<keyword evidence="5" id="KW-0547">Nucleotide-binding</keyword>
<proteinExistence type="predicted"/>
<dbReference type="CDD" id="cd00483">
    <property type="entry name" value="HPPK"/>
    <property type="match status" value="1"/>
</dbReference>
<gene>
    <name evidence="10" type="ORF">AN964_20725</name>
</gene>
<keyword evidence="8" id="KW-0289">Folate biosynthesis</keyword>
<dbReference type="InterPro" id="IPR035907">
    <property type="entry name" value="Hppk_sf"/>
</dbReference>
<comment type="pathway">
    <text evidence="2">Cofactor biosynthesis; tetrahydrofolate biosynthesis; 2-amino-4-hydroxy-6-hydroxymethyl-7,8-dihydropteridine diphosphate from 7,8-dihydroneopterin triphosphate: step 4/4.</text>
</comment>
<evidence type="ECO:0000256" key="4">
    <source>
        <dbReference type="ARBA" id="ARBA00022679"/>
    </source>
</evidence>
<evidence type="ECO:0000256" key="2">
    <source>
        <dbReference type="ARBA" id="ARBA00005051"/>
    </source>
</evidence>
<dbReference type="PROSITE" id="PS00794">
    <property type="entry name" value="HPPK"/>
    <property type="match status" value="1"/>
</dbReference>
<evidence type="ECO:0000313" key="10">
    <source>
        <dbReference type="EMBL" id="KQL51399.1"/>
    </source>
</evidence>
<comment type="caution">
    <text evidence="10">The sequence shown here is derived from an EMBL/GenBank/DDBJ whole genome shotgun (WGS) entry which is preliminary data.</text>
</comment>
<dbReference type="PANTHER" id="PTHR43071:SF1">
    <property type="entry name" value="2-AMINO-4-HYDROXY-6-HYDROXYMETHYLDIHYDROPTERIDINE PYROPHOSPHOKINASE"/>
    <property type="match status" value="1"/>
</dbReference>
<dbReference type="STRING" id="157838.AN964_20725"/>
<dbReference type="PANTHER" id="PTHR43071">
    <property type="entry name" value="2-AMINO-4-HYDROXY-6-HYDROXYMETHYLDIHYDROPTERIDINE PYROPHOSPHOKINASE"/>
    <property type="match status" value="1"/>
</dbReference>
<keyword evidence="7" id="KW-0067">ATP-binding</keyword>
<dbReference type="UniPathway" id="UPA00077">
    <property type="reaction ID" value="UER00155"/>
</dbReference>
<dbReference type="EC" id="2.7.6.3" evidence="3"/>
<evidence type="ECO:0000256" key="3">
    <source>
        <dbReference type="ARBA" id="ARBA00013253"/>
    </source>
</evidence>
<evidence type="ECO:0000256" key="7">
    <source>
        <dbReference type="ARBA" id="ARBA00022840"/>
    </source>
</evidence>
<dbReference type="Gene3D" id="3.30.70.560">
    <property type="entry name" value="7,8-Dihydro-6-hydroxymethylpterin-pyrophosphokinase HPPK"/>
    <property type="match status" value="1"/>
</dbReference>
<evidence type="ECO:0000256" key="8">
    <source>
        <dbReference type="ARBA" id="ARBA00022909"/>
    </source>
</evidence>
<dbReference type="OrthoDB" id="9808041at2"/>
<dbReference type="EMBL" id="LJJC01000006">
    <property type="protein sequence ID" value="KQL51399.1"/>
    <property type="molecule type" value="Genomic_DNA"/>
</dbReference>
<dbReference type="RefSeq" id="WP_055741704.1">
    <property type="nucleotide sequence ID" value="NZ_JAAIWL010000047.1"/>
</dbReference>
<evidence type="ECO:0000259" key="9">
    <source>
        <dbReference type="PROSITE" id="PS00794"/>
    </source>
</evidence>
<evidence type="ECO:0000256" key="1">
    <source>
        <dbReference type="ARBA" id="ARBA00000198"/>
    </source>
</evidence>
<name>A0A0Q3WTB3_9BACI</name>
<dbReference type="GO" id="GO:0046654">
    <property type="term" value="P:tetrahydrofolate biosynthetic process"/>
    <property type="evidence" value="ECO:0007669"/>
    <property type="project" value="UniProtKB-UniPathway"/>
</dbReference>
<accession>A0A0Q3WTB3</accession>
<dbReference type="SUPFAM" id="SSF55083">
    <property type="entry name" value="6-hydroxymethyl-7,8-dihydropterin pyrophosphokinase, HPPK"/>
    <property type="match status" value="1"/>
</dbReference>